<evidence type="ECO:0000313" key="2">
    <source>
        <dbReference type="Proteomes" id="UP000292535"/>
    </source>
</evidence>
<accession>A0A4Q5ADX5</accession>
<dbReference type="AlphaFoldDB" id="A0A4Q5ADX5"/>
<organism evidence="1 2">
    <name type="scientific">Bifidobacterium pseudolongum subsp. globosum</name>
    <dbReference type="NCBI Taxonomy" id="1690"/>
    <lineage>
        <taxon>Bacteria</taxon>
        <taxon>Bacillati</taxon>
        <taxon>Actinomycetota</taxon>
        <taxon>Actinomycetes</taxon>
        <taxon>Bifidobacteriales</taxon>
        <taxon>Bifidobacteriaceae</taxon>
        <taxon>Bifidobacterium</taxon>
    </lineage>
</organism>
<dbReference type="EMBL" id="RYUQ01000002">
    <property type="protein sequence ID" value="RYQ26456.1"/>
    <property type="molecule type" value="Genomic_DNA"/>
</dbReference>
<dbReference type="RefSeq" id="WP_129853661.1">
    <property type="nucleotide sequence ID" value="NZ_RYUQ01000002.1"/>
</dbReference>
<sequence>MTVTTHTRQADATSIRQAIREYRIDRIADNIQHSLGIRDAVILAIIDPTVTDIEFARLVDTPQCPESQNIMNERLTLAFTNRGVTDPQDARRYADQLAINGHGLGYAQLLAAASYIHWACGDIHSASRLAHDALDHEPACSLAAIVISALRRDIQWATTAQ</sequence>
<dbReference type="Proteomes" id="UP000292535">
    <property type="component" value="Unassembled WGS sequence"/>
</dbReference>
<evidence type="ECO:0008006" key="3">
    <source>
        <dbReference type="Google" id="ProtNLM"/>
    </source>
</evidence>
<evidence type="ECO:0000313" key="1">
    <source>
        <dbReference type="EMBL" id="RYQ26456.1"/>
    </source>
</evidence>
<protein>
    <recommendedName>
        <fullName evidence="3">DUF4192 family protein</fullName>
    </recommendedName>
</protein>
<gene>
    <name evidence="1" type="ORF">PG2032B_1052</name>
</gene>
<comment type="caution">
    <text evidence="1">The sequence shown here is derived from an EMBL/GenBank/DDBJ whole genome shotgun (WGS) entry which is preliminary data.</text>
</comment>
<name>A0A4Q5ADX5_9BIFI</name>
<reference evidence="1 2" key="1">
    <citation type="submission" date="2018-12" db="EMBL/GenBank/DDBJ databases">
        <title>Unveiling genomic diversity among members of the Bifidobacterium pseudolongum species, a widely distributed gut commensal of the animal kingdom.</title>
        <authorList>
            <person name="Lugli G.A."/>
            <person name="Duranti S."/>
            <person name="Albert K."/>
            <person name="Mancabelli L."/>
            <person name="Napoli S."/>
            <person name="Viappiani A."/>
            <person name="Anzalone R."/>
            <person name="Longhi G."/>
            <person name="Milani C."/>
            <person name="Turroni F."/>
            <person name="Alessandri G."/>
            <person name="Sela D.A."/>
            <person name="Van Sinderen D."/>
            <person name="Ventura M."/>
        </authorList>
    </citation>
    <scope>NUCLEOTIDE SEQUENCE [LARGE SCALE GENOMIC DNA]</scope>
    <source>
        <strain evidence="1 2">2032B</strain>
    </source>
</reference>
<proteinExistence type="predicted"/>